<feature type="domain" description="PDZ" evidence="3">
    <location>
        <begin position="131"/>
        <end position="213"/>
    </location>
</feature>
<organism evidence="5 6">
    <name type="scientific">Luethyella okanaganae</name>
    <dbReference type="NCBI Taxonomy" id="69372"/>
    <lineage>
        <taxon>Bacteria</taxon>
        <taxon>Bacillati</taxon>
        <taxon>Actinomycetota</taxon>
        <taxon>Actinomycetes</taxon>
        <taxon>Micrococcales</taxon>
        <taxon>Microbacteriaceae</taxon>
        <taxon>Luethyella</taxon>
    </lineage>
</organism>
<dbReference type="RefSeq" id="WP_386727346.1">
    <property type="nucleotide sequence ID" value="NZ_JBHSTP010000001.1"/>
</dbReference>
<name>A0ABW1VBD4_9MICO</name>
<dbReference type="PANTHER" id="PTHR10046">
    <property type="entry name" value="ATP DEPENDENT LON PROTEASE FAMILY MEMBER"/>
    <property type="match status" value="1"/>
</dbReference>
<dbReference type="InterPro" id="IPR036034">
    <property type="entry name" value="PDZ_sf"/>
</dbReference>
<gene>
    <name evidence="5" type="ORF">ACFQB0_02845</name>
</gene>
<dbReference type="EMBL" id="JBHSTP010000001">
    <property type="protein sequence ID" value="MFC6355053.1"/>
    <property type="molecule type" value="Genomic_DNA"/>
</dbReference>
<dbReference type="InterPro" id="IPR008269">
    <property type="entry name" value="Lon_proteolytic"/>
</dbReference>
<dbReference type="InterPro" id="IPR014721">
    <property type="entry name" value="Ribsml_uS5_D2-typ_fold_subgr"/>
</dbReference>
<keyword evidence="2" id="KW-0472">Membrane</keyword>
<dbReference type="EC" id="3.4.21.53" evidence="1"/>
<dbReference type="InterPro" id="IPR001478">
    <property type="entry name" value="PDZ"/>
</dbReference>
<keyword evidence="1" id="KW-0378">Hydrolase</keyword>
<keyword evidence="6" id="KW-1185">Reference proteome</keyword>
<dbReference type="InterPro" id="IPR027065">
    <property type="entry name" value="Lon_Prtase"/>
</dbReference>
<evidence type="ECO:0000313" key="5">
    <source>
        <dbReference type="EMBL" id="MFC6355053.1"/>
    </source>
</evidence>
<comment type="similarity">
    <text evidence="1">Belongs to the peptidase S16 family.</text>
</comment>
<dbReference type="PROSITE" id="PS50106">
    <property type="entry name" value="PDZ"/>
    <property type="match status" value="1"/>
</dbReference>
<reference evidence="6" key="1">
    <citation type="journal article" date="2019" name="Int. J. Syst. Evol. Microbiol.">
        <title>The Global Catalogue of Microorganisms (GCM) 10K type strain sequencing project: providing services to taxonomists for standard genome sequencing and annotation.</title>
        <authorList>
            <consortium name="The Broad Institute Genomics Platform"/>
            <consortium name="The Broad Institute Genome Sequencing Center for Infectious Disease"/>
            <person name="Wu L."/>
            <person name="Ma J."/>
        </authorList>
    </citation>
    <scope>NUCLEOTIDE SEQUENCE [LARGE SCALE GENOMIC DNA]</scope>
    <source>
        <strain evidence="6">CCUG 43304</strain>
    </source>
</reference>
<feature type="active site" evidence="1">
    <location>
        <position position="301"/>
    </location>
</feature>
<dbReference type="Pfam" id="PF05362">
    <property type="entry name" value="Lon_C"/>
    <property type="match status" value="1"/>
</dbReference>
<feature type="active site" evidence="1">
    <location>
        <position position="256"/>
    </location>
</feature>
<dbReference type="Gene3D" id="3.30.230.10">
    <property type="match status" value="1"/>
</dbReference>
<dbReference type="SUPFAM" id="SSF50156">
    <property type="entry name" value="PDZ domain-like"/>
    <property type="match status" value="1"/>
</dbReference>
<dbReference type="Gene3D" id="2.30.42.10">
    <property type="match status" value="1"/>
</dbReference>
<evidence type="ECO:0000256" key="2">
    <source>
        <dbReference type="SAM" id="Phobius"/>
    </source>
</evidence>
<evidence type="ECO:0000259" key="4">
    <source>
        <dbReference type="PROSITE" id="PS51786"/>
    </source>
</evidence>
<keyword evidence="1" id="KW-0720">Serine protease</keyword>
<evidence type="ECO:0000313" key="6">
    <source>
        <dbReference type="Proteomes" id="UP001596306"/>
    </source>
</evidence>
<dbReference type="SUPFAM" id="SSF54211">
    <property type="entry name" value="Ribosomal protein S5 domain 2-like"/>
    <property type="match status" value="1"/>
</dbReference>
<dbReference type="PROSITE" id="PS51786">
    <property type="entry name" value="LON_PROTEOLYTIC"/>
    <property type="match status" value="1"/>
</dbReference>
<evidence type="ECO:0000256" key="1">
    <source>
        <dbReference type="PROSITE-ProRule" id="PRU01122"/>
    </source>
</evidence>
<dbReference type="InterPro" id="IPR020568">
    <property type="entry name" value="Ribosomal_Su5_D2-typ_SF"/>
</dbReference>
<comment type="caution">
    <text evidence="5">The sequence shown here is derived from an EMBL/GenBank/DDBJ whole genome shotgun (WGS) entry which is preliminary data.</text>
</comment>
<keyword evidence="2" id="KW-1133">Transmembrane helix</keyword>
<protein>
    <recommendedName>
        <fullName evidence="1">endopeptidase La</fullName>
        <ecNumber evidence="1">3.4.21.53</ecNumber>
    </recommendedName>
</protein>
<sequence length="364" mass="37632">MALFSDSTVEVPGHRRNRGWLILFVALAIGVILGVAPAPYVIEQPGPVYNTLGTADHDGAQVPLVTIPDEPTYPTAGSLDLLTVSVVGNPGQRFSWFDVLGAWSDSSKAVLPIDQVFPPDVTVEQRNRANQVAMVNSQKDAIAAALVYLGYDFPRNVKIVTLPDGSPSAGILRADDEVLSVNGEAVHDLAAFRTALAANGTDAPATLGILRGDHTLTVQATPVERGDAIVLDVKVSMDYSFPFAVDIQLDNVGGPSAGMMFALGIVDKLTPGELNGGENVAGTGTIDSAGSVGAIGGIRQKMYGAKNAGADWFLAPASNCDEVTGHVPDGLTVFAVKTLDDSVAALDAIAGGADTSALPRCSVG</sequence>
<evidence type="ECO:0000259" key="3">
    <source>
        <dbReference type="PROSITE" id="PS50106"/>
    </source>
</evidence>
<accession>A0ABW1VBD4</accession>
<keyword evidence="1" id="KW-0645">Protease</keyword>
<comment type="catalytic activity">
    <reaction evidence="1">
        <text>Hydrolysis of proteins in presence of ATP.</text>
        <dbReference type="EC" id="3.4.21.53"/>
    </reaction>
</comment>
<proteinExistence type="inferred from homology"/>
<dbReference type="Proteomes" id="UP001596306">
    <property type="component" value="Unassembled WGS sequence"/>
</dbReference>
<feature type="domain" description="Lon proteolytic" evidence="4">
    <location>
        <begin position="251"/>
        <end position="349"/>
    </location>
</feature>
<dbReference type="Pfam" id="PF13180">
    <property type="entry name" value="PDZ_2"/>
    <property type="match status" value="1"/>
</dbReference>
<feature type="transmembrane region" description="Helical" evidence="2">
    <location>
        <begin position="20"/>
        <end position="42"/>
    </location>
</feature>
<keyword evidence="2" id="KW-0812">Transmembrane</keyword>